<comment type="caution">
    <text evidence="1">The sequence shown here is derived from an EMBL/GenBank/DDBJ whole genome shotgun (WGS) entry which is preliminary data.</text>
</comment>
<dbReference type="AlphaFoldDB" id="A0A951PUL9"/>
<organism evidence="1 2">
    <name type="scientific">Symplocastrum torsivum CPER-KK1</name>
    <dbReference type="NCBI Taxonomy" id="450513"/>
    <lineage>
        <taxon>Bacteria</taxon>
        <taxon>Bacillati</taxon>
        <taxon>Cyanobacteriota</taxon>
        <taxon>Cyanophyceae</taxon>
        <taxon>Oscillatoriophycideae</taxon>
        <taxon>Oscillatoriales</taxon>
        <taxon>Microcoleaceae</taxon>
        <taxon>Symplocastrum</taxon>
    </lineage>
</organism>
<dbReference type="Pfam" id="PF11850">
    <property type="entry name" value="DUF3370"/>
    <property type="match status" value="1"/>
</dbReference>
<dbReference type="EMBL" id="JAHHIF010000076">
    <property type="protein sequence ID" value="MBW4548933.1"/>
    <property type="molecule type" value="Genomic_DNA"/>
</dbReference>
<reference evidence="1" key="2">
    <citation type="journal article" date="2022" name="Microbiol. Resour. Announc.">
        <title>Metagenome Sequencing to Explore Phylogenomics of Terrestrial Cyanobacteria.</title>
        <authorList>
            <person name="Ward R.D."/>
            <person name="Stajich J.E."/>
            <person name="Johansen J.R."/>
            <person name="Huntemann M."/>
            <person name="Clum A."/>
            <person name="Foster B."/>
            <person name="Foster B."/>
            <person name="Roux S."/>
            <person name="Palaniappan K."/>
            <person name="Varghese N."/>
            <person name="Mukherjee S."/>
            <person name="Reddy T.B.K."/>
            <person name="Daum C."/>
            <person name="Copeland A."/>
            <person name="Chen I.A."/>
            <person name="Ivanova N.N."/>
            <person name="Kyrpides N.C."/>
            <person name="Shapiro N."/>
            <person name="Eloe-Fadrosh E.A."/>
            <person name="Pietrasiak N."/>
        </authorList>
    </citation>
    <scope>NUCLEOTIDE SEQUENCE</scope>
    <source>
        <strain evidence="1">CPER-KK1</strain>
    </source>
</reference>
<reference evidence="1" key="1">
    <citation type="submission" date="2021-05" db="EMBL/GenBank/DDBJ databases">
        <authorList>
            <person name="Pietrasiak N."/>
            <person name="Ward R."/>
            <person name="Stajich J.E."/>
            <person name="Kurbessoian T."/>
        </authorList>
    </citation>
    <scope>NUCLEOTIDE SEQUENCE</scope>
    <source>
        <strain evidence="1">CPER-KK1</strain>
    </source>
</reference>
<sequence length="461" mass="51321">MLPFLQIFTLAQAIPVPPPTPIELKEVVQPQEVRALPGQLDRVPVFNSNSPEVVQREGILLSTFPPDNKAVPEAHLNLPLNGRFDLFAHHIARARTPRDTQPMYLGVIVYNPSAKPIKVDILQAVSYVTNPDAPFIDLPSYVENPSGTVYAGPGSRLMNDVLRGIHQSNFPSQIVIPPKQSEMLFNLPIALGNARSTLMRLRSNGPVYMASLAMYGRPNPETKGDRTNRSSPYRAPIREEWQRLLENGNLAAPRDLAPTPLEQADDDIIYGRVAGVAQGSEWRTELVDGSGGKELRIPEPGKAFSYPISTVNMATLGTSQVQSAPMLVRYPDTAYLAHGNYGVHYNLTLPLVNKTRRTQTVTLAIQTPLQQENRDQGLRFLEPPDQPVFFRGTVQVTYKNDRGVSQTRYVHLVQRRGQQGEPLVRLNMPPGDRRSVEVDFLYPPDSTPPQVLTVRTLERSP</sequence>
<accession>A0A951PUL9</accession>
<name>A0A951PUL9_9CYAN</name>
<dbReference type="Proteomes" id="UP000753908">
    <property type="component" value="Unassembled WGS sequence"/>
</dbReference>
<evidence type="ECO:0000313" key="2">
    <source>
        <dbReference type="Proteomes" id="UP000753908"/>
    </source>
</evidence>
<gene>
    <name evidence="1" type="ORF">KME25_31700</name>
</gene>
<protein>
    <submittedName>
        <fullName evidence="1">DUF3370 domain-containing protein</fullName>
    </submittedName>
</protein>
<evidence type="ECO:0000313" key="1">
    <source>
        <dbReference type="EMBL" id="MBW4548933.1"/>
    </source>
</evidence>
<proteinExistence type="predicted"/>
<dbReference type="InterPro" id="IPR021801">
    <property type="entry name" value="DUF3370"/>
</dbReference>